<dbReference type="NCBIfam" id="NF008864">
    <property type="entry name" value="PRK11895.1"/>
    <property type="match status" value="1"/>
</dbReference>
<evidence type="ECO:0000256" key="3">
    <source>
        <dbReference type="ARBA" id="ARBA00006341"/>
    </source>
</evidence>
<protein>
    <recommendedName>
        <fullName evidence="8">Acetolactate synthase small subunit</fullName>
        <shortName evidence="8">AHAS</shortName>
        <shortName evidence="8">ALS</shortName>
        <ecNumber evidence="8">2.2.1.6</ecNumber>
    </recommendedName>
    <alternativeName>
        <fullName evidence="8">Acetohydroxy-acid synthase small subunit</fullName>
    </alternativeName>
</protein>
<comment type="function">
    <text evidence="8">Catalyzes the conversion of 2 pyruvate molecules into acetolactate in the first common step of the biosynthetic pathway of the branched-amino acids such as leucine, isoleucine, and valine.</text>
</comment>
<evidence type="ECO:0000256" key="1">
    <source>
        <dbReference type="ARBA" id="ARBA00004974"/>
    </source>
</evidence>
<name>A0A1M6IHI4_9FIRM</name>
<evidence type="ECO:0000256" key="4">
    <source>
        <dbReference type="ARBA" id="ARBA00011744"/>
    </source>
</evidence>
<evidence type="ECO:0000256" key="2">
    <source>
        <dbReference type="ARBA" id="ARBA00005025"/>
    </source>
</evidence>
<dbReference type="Proteomes" id="UP000324781">
    <property type="component" value="Unassembled WGS sequence"/>
</dbReference>
<dbReference type="FunFam" id="3.30.70.260:FF:000001">
    <property type="entry name" value="Acetolactate synthase, small subunit"/>
    <property type="match status" value="1"/>
</dbReference>
<evidence type="ECO:0000256" key="5">
    <source>
        <dbReference type="ARBA" id="ARBA00022605"/>
    </source>
</evidence>
<dbReference type="PROSITE" id="PS51671">
    <property type="entry name" value="ACT"/>
    <property type="match status" value="1"/>
</dbReference>
<evidence type="ECO:0000313" key="10">
    <source>
        <dbReference type="EMBL" id="SHJ33888.1"/>
    </source>
</evidence>
<organism evidence="10 11">
    <name type="scientific">Thermoclostridium caenicola</name>
    <dbReference type="NCBI Taxonomy" id="659425"/>
    <lineage>
        <taxon>Bacteria</taxon>
        <taxon>Bacillati</taxon>
        <taxon>Bacillota</taxon>
        <taxon>Clostridia</taxon>
        <taxon>Eubacteriales</taxon>
        <taxon>Oscillospiraceae</taxon>
        <taxon>Thermoclostridium</taxon>
    </lineage>
</organism>
<comment type="catalytic activity">
    <reaction evidence="7 8">
        <text>2 pyruvate + H(+) = (2S)-2-acetolactate + CO2</text>
        <dbReference type="Rhea" id="RHEA:25249"/>
        <dbReference type="ChEBI" id="CHEBI:15361"/>
        <dbReference type="ChEBI" id="CHEBI:15378"/>
        <dbReference type="ChEBI" id="CHEBI:16526"/>
        <dbReference type="ChEBI" id="CHEBI:58476"/>
        <dbReference type="EC" id="2.2.1.6"/>
    </reaction>
</comment>
<dbReference type="Gene3D" id="3.30.70.260">
    <property type="match status" value="1"/>
</dbReference>
<dbReference type="InterPro" id="IPR039557">
    <property type="entry name" value="AHAS_ACT"/>
</dbReference>
<dbReference type="EMBL" id="FQZP01000043">
    <property type="protein sequence ID" value="SHJ33888.1"/>
    <property type="molecule type" value="Genomic_DNA"/>
</dbReference>
<dbReference type="Pfam" id="PF10369">
    <property type="entry name" value="ALS_ss_C"/>
    <property type="match status" value="1"/>
</dbReference>
<reference evidence="10 11" key="1">
    <citation type="submission" date="2016-11" db="EMBL/GenBank/DDBJ databases">
        <authorList>
            <person name="Varghese N."/>
            <person name="Submissions S."/>
        </authorList>
    </citation>
    <scope>NUCLEOTIDE SEQUENCE [LARGE SCALE GENOMIC DNA]</scope>
    <source>
        <strain evidence="10 11">DSM 19027</strain>
    </source>
</reference>
<dbReference type="InterPro" id="IPR019455">
    <property type="entry name" value="Acetolactate_synth_ssu_C"/>
</dbReference>
<comment type="similarity">
    <text evidence="3 8">Belongs to the acetolactate synthase small subunit family.</text>
</comment>
<dbReference type="NCBIfam" id="TIGR00119">
    <property type="entry name" value="acolac_sm"/>
    <property type="match status" value="1"/>
</dbReference>
<dbReference type="RefSeq" id="WP_149679246.1">
    <property type="nucleotide sequence ID" value="NZ_FQZP01000043.1"/>
</dbReference>
<feature type="domain" description="ACT" evidence="9">
    <location>
        <begin position="5"/>
        <end position="79"/>
    </location>
</feature>
<dbReference type="Pfam" id="PF22629">
    <property type="entry name" value="ACT_AHAS_ss"/>
    <property type="match status" value="1"/>
</dbReference>
<sequence length="171" mass="19330">MNRHVLSVLVENQSGVLSRVSGLFSRRGYNIDSLSVGVTEDPGVSRMTIVVRGDDYILEQIKKQLNKLIDVIKVIELDPKLSVFRELMLIKVNARENSRASIIEIVDIFRASVVDVSSETLTVELTGDEDKIEAFINLMKPYGIREIVRTGLTALERGSKEIKSYKKYEEE</sequence>
<proteinExistence type="inferred from homology"/>
<comment type="pathway">
    <text evidence="1 8">Amino-acid biosynthesis; L-isoleucine biosynthesis; L-isoleucine from 2-oxobutanoate: step 1/4.</text>
</comment>
<dbReference type="OrthoDB" id="9787365at2"/>
<dbReference type="EC" id="2.2.1.6" evidence="8"/>
<keyword evidence="5 8" id="KW-0028">Amino-acid biosynthesis</keyword>
<dbReference type="SUPFAM" id="SSF55021">
    <property type="entry name" value="ACT-like"/>
    <property type="match status" value="2"/>
</dbReference>
<dbReference type="FunFam" id="3.30.70.1150:FF:000001">
    <property type="entry name" value="Acetolactate synthase small subunit"/>
    <property type="match status" value="1"/>
</dbReference>
<dbReference type="AlphaFoldDB" id="A0A1M6IHI4"/>
<dbReference type="UniPathway" id="UPA00049">
    <property type="reaction ID" value="UER00059"/>
</dbReference>
<dbReference type="GO" id="GO:0003984">
    <property type="term" value="F:acetolactate synthase activity"/>
    <property type="evidence" value="ECO:0007669"/>
    <property type="project" value="UniProtKB-UniRule"/>
</dbReference>
<dbReference type="GO" id="GO:0005829">
    <property type="term" value="C:cytosol"/>
    <property type="evidence" value="ECO:0007669"/>
    <property type="project" value="TreeGrafter"/>
</dbReference>
<dbReference type="InterPro" id="IPR027271">
    <property type="entry name" value="Acetolactate_synth/TF_NikR_C"/>
</dbReference>
<comment type="pathway">
    <text evidence="2 8">Amino-acid biosynthesis; L-valine biosynthesis; L-valine from pyruvate: step 1/4.</text>
</comment>
<dbReference type="GO" id="GO:0009097">
    <property type="term" value="P:isoleucine biosynthetic process"/>
    <property type="evidence" value="ECO:0007669"/>
    <property type="project" value="UniProtKB-UniRule"/>
</dbReference>
<comment type="subunit">
    <text evidence="4 8">Dimer of large and small chains.</text>
</comment>
<dbReference type="InterPro" id="IPR054480">
    <property type="entry name" value="AHAS_small-like_ACT"/>
</dbReference>
<dbReference type="InterPro" id="IPR004789">
    <property type="entry name" value="Acetalactate_synth_ssu"/>
</dbReference>
<dbReference type="InterPro" id="IPR002912">
    <property type="entry name" value="ACT_dom"/>
</dbReference>
<evidence type="ECO:0000313" key="11">
    <source>
        <dbReference type="Proteomes" id="UP000324781"/>
    </source>
</evidence>
<evidence type="ECO:0000259" key="9">
    <source>
        <dbReference type="PROSITE" id="PS51671"/>
    </source>
</evidence>
<dbReference type="InterPro" id="IPR045865">
    <property type="entry name" value="ACT-like_dom_sf"/>
</dbReference>
<evidence type="ECO:0000256" key="8">
    <source>
        <dbReference type="RuleBase" id="RU368092"/>
    </source>
</evidence>
<dbReference type="UniPathway" id="UPA00047">
    <property type="reaction ID" value="UER00055"/>
</dbReference>
<keyword evidence="11" id="KW-1185">Reference proteome</keyword>
<dbReference type="Gene3D" id="3.30.70.1150">
    <property type="entry name" value="ACT-like. Chain A, domain 2"/>
    <property type="match status" value="1"/>
</dbReference>
<dbReference type="GO" id="GO:0009099">
    <property type="term" value="P:L-valine biosynthetic process"/>
    <property type="evidence" value="ECO:0007669"/>
    <property type="project" value="UniProtKB-UniRule"/>
</dbReference>
<accession>A0A1M6IHI4</accession>
<dbReference type="CDD" id="cd04878">
    <property type="entry name" value="ACT_AHAS"/>
    <property type="match status" value="1"/>
</dbReference>
<dbReference type="PANTHER" id="PTHR30239:SF0">
    <property type="entry name" value="ACETOLACTATE SYNTHASE SMALL SUBUNIT 1, CHLOROPLASTIC"/>
    <property type="match status" value="1"/>
</dbReference>
<evidence type="ECO:0000256" key="7">
    <source>
        <dbReference type="ARBA" id="ARBA00048670"/>
    </source>
</evidence>
<gene>
    <name evidence="10" type="ORF">SAMN05444373_104315</name>
</gene>
<evidence type="ECO:0000256" key="6">
    <source>
        <dbReference type="ARBA" id="ARBA00023304"/>
    </source>
</evidence>
<keyword evidence="8" id="KW-0808">Transferase</keyword>
<dbReference type="GO" id="GO:1990610">
    <property type="term" value="F:acetolactate synthase regulator activity"/>
    <property type="evidence" value="ECO:0007669"/>
    <property type="project" value="UniProtKB-UniRule"/>
</dbReference>
<dbReference type="PANTHER" id="PTHR30239">
    <property type="entry name" value="ACETOLACTATE SYNTHASE SMALL SUBUNIT"/>
    <property type="match status" value="1"/>
</dbReference>
<keyword evidence="6 8" id="KW-0100">Branched-chain amino acid biosynthesis</keyword>